<dbReference type="EMBL" id="WEID01000052">
    <property type="protein sequence ID" value="KAB8135778.1"/>
    <property type="molecule type" value="Genomic_DNA"/>
</dbReference>
<keyword evidence="3" id="KW-1185">Reference proteome</keyword>
<sequence>MQKEKLIRKYDKQVKLYEKNRHNPTLAKWRREMLKDLHGNVLEVGIGAGANLAYYNKQNVHVTGVDFSVEMLKSAKKAADYHNVSAEFLLKDVDTLDFEPDSFDCIVSTLTLCSYQEPVRVLGKFNKWCKQGGSIRLLEHGLSSHSFLSFSQKLIDPLFKRVSGCHCDRDIIQLVNKTDISIEHIERYWTDMVYLVWAKPSIK</sequence>
<dbReference type="PANTHER" id="PTHR45036:SF1">
    <property type="entry name" value="METHYLTRANSFERASE LIKE 7A"/>
    <property type="match status" value="1"/>
</dbReference>
<dbReference type="InterPro" id="IPR013216">
    <property type="entry name" value="Methyltransf_11"/>
</dbReference>
<accession>A0A7C8L3K4</accession>
<proteinExistence type="predicted"/>
<keyword evidence="2" id="KW-0808">Transferase</keyword>
<gene>
    <name evidence="2" type="ORF">F9U64_10950</name>
</gene>
<dbReference type="GO" id="GO:0032259">
    <property type="term" value="P:methylation"/>
    <property type="evidence" value="ECO:0007669"/>
    <property type="project" value="UniProtKB-KW"/>
</dbReference>
<evidence type="ECO:0000313" key="3">
    <source>
        <dbReference type="Proteomes" id="UP000480246"/>
    </source>
</evidence>
<dbReference type="InterPro" id="IPR029063">
    <property type="entry name" value="SAM-dependent_MTases_sf"/>
</dbReference>
<dbReference type="OrthoDB" id="9772751at2"/>
<organism evidence="2 3">
    <name type="scientific">Gracilibacillus oryzae</name>
    <dbReference type="NCBI Taxonomy" id="1672701"/>
    <lineage>
        <taxon>Bacteria</taxon>
        <taxon>Bacillati</taxon>
        <taxon>Bacillota</taxon>
        <taxon>Bacilli</taxon>
        <taxon>Bacillales</taxon>
        <taxon>Bacillaceae</taxon>
        <taxon>Gracilibacillus</taxon>
    </lineage>
</organism>
<dbReference type="PANTHER" id="PTHR45036">
    <property type="entry name" value="METHYLTRANSFERASE LIKE 7B"/>
    <property type="match status" value="1"/>
</dbReference>
<name>A0A7C8L3K4_9BACI</name>
<protein>
    <submittedName>
        <fullName evidence="2">Class I SAM-dependent methyltransferase</fullName>
    </submittedName>
</protein>
<dbReference type="AlphaFoldDB" id="A0A7C8L3K4"/>
<reference evidence="2 3" key="1">
    <citation type="submission" date="2019-10" db="EMBL/GenBank/DDBJ databases">
        <title>Gracilibacillus sp. nov. isolated from rice seeds.</title>
        <authorList>
            <person name="He S."/>
        </authorList>
    </citation>
    <scope>NUCLEOTIDE SEQUENCE [LARGE SCALE GENOMIC DNA]</scope>
    <source>
        <strain evidence="2 3">TD8</strain>
    </source>
</reference>
<dbReference type="Gene3D" id="3.40.50.150">
    <property type="entry name" value="Vaccinia Virus protein VP39"/>
    <property type="match status" value="1"/>
</dbReference>
<comment type="caution">
    <text evidence="2">The sequence shown here is derived from an EMBL/GenBank/DDBJ whole genome shotgun (WGS) entry which is preliminary data.</text>
</comment>
<dbReference type="CDD" id="cd02440">
    <property type="entry name" value="AdoMet_MTases"/>
    <property type="match status" value="1"/>
</dbReference>
<evidence type="ECO:0000313" key="2">
    <source>
        <dbReference type="EMBL" id="KAB8135778.1"/>
    </source>
</evidence>
<dbReference type="SUPFAM" id="SSF53335">
    <property type="entry name" value="S-adenosyl-L-methionine-dependent methyltransferases"/>
    <property type="match status" value="1"/>
</dbReference>
<dbReference type="InterPro" id="IPR052356">
    <property type="entry name" value="Thiol_S-MT"/>
</dbReference>
<feature type="domain" description="Methyltransferase type 11" evidence="1">
    <location>
        <begin position="42"/>
        <end position="135"/>
    </location>
</feature>
<dbReference type="Pfam" id="PF08241">
    <property type="entry name" value="Methyltransf_11"/>
    <property type="match status" value="1"/>
</dbReference>
<dbReference type="Proteomes" id="UP000480246">
    <property type="component" value="Unassembled WGS sequence"/>
</dbReference>
<keyword evidence="2" id="KW-0489">Methyltransferase</keyword>
<dbReference type="GO" id="GO:0008757">
    <property type="term" value="F:S-adenosylmethionine-dependent methyltransferase activity"/>
    <property type="evidence" value="ECO:0007669"/>
    <property type="project" value="InterPro"/>
</dbReference>
<evidence type="ECO:0000259" key="1">
    <source>
        <dbReference type="Pfam" id="PF08241"/>
    </source>
</evidence>
<dbReference type="RefSeq" id="WP_153403299.1">
    <property type="nucleotide sequence ID" value="NZ_ML762430.1"/>
</dbReference>